<comment type="caution">
    <text evidence="15">The sequence shown here is derived from an EMBL/GenBank/DDBJ whole genome shotgun (WGS) entry which is preliminary data.</text>
</comment>
<evidence type="ECO:0000256" key="9">
    <source>
        <dbReference type="ARBA" id="ARBA00023004"/>
    </source>
</evidence>
<organism evidence="15 16">
    <name type="scientific">Paraphoma chrysanthemicola</name>
    <dbReference type="NCBI Taxonomy" id="798071"/>
    <lineage>
        <taxon>Eukaryota</taxon>
        <taxon>Fungi</taxon>
        <taxon>Dikarya</taxon>
        <taxon>Ascomycota</taxon>
        <taxon>Pezizomycotina</taxon>
        <taxon>Dothideomycetes</taxon>
        <taxon>Pleosporomycetidae</taxon>
        <taxon>Pleosporales</taxon>
        <taxon>Pleosporineae</taxon>
        <taxon>Phaeosphaeriaceae</taxon>
        <taxon>Paraphoma</taxon>
    </lineage>
</organism>
<evidence type="ECO:0000256" key="6">
    <source>
        <dbReference type="ARBA" id="ARBA00022723"/>
    </source>
</evidence>
<keyword evidence="10 13" id="KW-0503">Monooxygenase</keyword>
<evidence type="ECO:0000256" key="4">
    <source>
        <dbReference type="ARBA" id="ARBA00022617"/>
    </source>
</evidence>
<name>A0A8K0QZV1_9PLEO</name>
<evidence type="ECO:0000256" key="2">
    <source>
        <dbReference type="ARBA" id="ARBA00004167"/>
    </source>
</evidence>
<dbReference type="InterPro" id="IPR017972">
    <property type="entry name" value="Cyt_P450_CS"/>
</dbReference>
<keyword evidence="6 12" id="KW-0479">Metal-binding</keyword>
<evidence type="ECO:0000256" key="8">
    <source>
        <dbReference type="ARBA" id="ARBA00023002"/>
    </source>
</evidence>
<feature type="binding site" description="axial binding residue" evidence="12">
    <location>
        <position position="462"/>
    </location>
    <ligand>
        <name>heme</name>
        <dbReference type="ChEBI" id="CHEBI:30413"/>
    </ligand>
    <ligandPart>
        <name>Fe</name>
        <dbReference type="ChEBI" id="CHEBI:18248"/>
    </ligandPart>
</feature>
<dbReference type="FunFam" id="1.10.630.10:FF:000047">
    <property type="entry name" value="Cytochrome P450 monooxygenase"/>
    <property type="match status" value="1"/>
</dbReference>
<dbReference type="Proteomes" id="UP000813461">
    <property type="component" value="Unassembled WGS sequence"/>
</dbReference>
<dbReference type="AlphaFoldDB" id="A0A8K0QZV1"/>
<proteinExistence type="inferred from homology"/>
<evidence type="ECO:0000256" key="11">
    <source>
        <dbReference type="ARBA" id="ARBA00023136"/>
    </source>
</evidence>
<evidence type="ECO:0000256" key="14">
    <source>
        <dbReference type="SAM" id="Phobius"/>
    </source>
</evidence>
<evidence type="ECO:0000256" key="5">
    <source>
        <dbReference type="ARBA" id="ARBA00022692"/>
    </source>
</evidence>
<dbReference type="GO" id="GO:0020037">
    <property type="term" value="F:heme binding"/>
    <property type="evidence" value="ECO:0007669"/>
    <property type="project" value="InterPro"/>
</dbReference>
<dbReference type="GO" id="GO:0004497">
    <property type="term" value="F:monooxygenase activity"/>
    <property type="evidence" value="ECO:0007669"/>
    <property type="project" value="UniProtKB-KW"/>
</dbReference>
<gene>
    <name evidence="15" type="ORF">FB567DRAFT_112451</name>
</gene>
<dbReference type="PRINTS" id="PR00463">
    <property type="entry name" value="EP450I"/>
</dbReference>
<keyword evidence="9 12" id="KW-0408">Iron</keyword>
<dbReference type="CDD" id="cd11058">
    <property type="entry name" value="CYP60B-like"/>
    <property type="match status" value="1"/>
</dbReference>
<comment type="subcellular location">
    <subcellularLocation>
        <location evidence="2">Membrane</location>
        <topology evidence="2">Single-pass membrane protein</topology>
    </subcellularLocation>
</comment>
<dbReference type="OrthoDB" id="1470350at2759"/>
<accession>A0A8K0QZV1</accession>
<dbReference type="InterPro" id="IPR001128">
    <property type="entry name" value="Cyt_P450"/>
</dbReference>
<keyword evidence="7 14" id="KW-1133">Transmembrane helix</keyword>
<keyword evidence="5 14" id="KW-0812">Transmembrane</keyword>
<dbReference type="Gene3D" id="1.10.630.10">
    <property type="entry name" value="Cytochrome P450"/>
    <property type="match status" value="1"/>
</dbReference>
<dbReference type="GO" id="GO:0009403">
    <property type="term" value="P:toxin biosynthetic process"/>
    <property type="evidence" value="ECO:0007669"/>
    <property type="project" value="UniProtKB-ARBA"/>
</dbReference>
<dbReference type="SUPFAM" id="SSF48264">
    <property type="entry name" value="Cytochrome P450"/>
    <property type="match status" value="1"/>
</dbReference>
<dbReference type="PANTHER" id="PTHR24305:SF210">
    <property type="entry name" value="CYTOCHROME P450 MONOOXYGENASE ASQL-RELATED"/>
    <property type="match status" value="1"/>
</dbReference>
<keyword evidence="16" id="KW-1185">Reference proteome</keyword>
<reference evidence="15" key="1">
    <citation type="journal article" date="2021" name="Nat. Commun.">
        <title>Genetic determinants of endophytism in the Arabidopsis root mycobiome.</title>
        <authorList>
            <person name="Mesny F."/>
            <person name="Miyauchi S."/>
            <person name="Thiergart T."/>
            <person name="Pickel B."/>
            <person name="Atanasova L."/>
            <person name="Karlsson M."/>
            <person name="Huettel B."/>
            <person name="Barry K.W."/>
            <person name="Haridas S."/>
            <person name="Chen C."/>
            <person name="Bauer D."/>
            <person name="Andreopoulos W."/>
            <person name="Pangilinan J."/>
            <person name="LaButti K."/>
            <person name="Riley R."/>
            <person name="Lipzen A."/>
            <person name="Clum A."/>
            <person name="Drula E."/>
            <person name="Henrissat B."/>
            <person name="Kohler A."/>
            <person name="Grigoriev I.V."/>
            <person name="Martin F.M."/>
            <person name="Hacquard S."/>
        </authorList>
    </citation>
    <scope>NUCLEOTIDE SEQUENCE</scope>
    <source>
        <strain evidence="15">MPI-SDFR-AT-0120</strain>
    </source>
</reference>
<dbReference type="Pfam" id="PF00067">
    <property type="entry name" value="p450"/>
    <property type="match status" value="1"/>
</dbReference>
<keyword evidence="8 13" id="KW-0560">Oxidoreductase</keyword>
<evidence type="ECO:0000256" key="10">
    <source>
        <dbReference type="ARBA" id="ARBA00023033"/>
    </source>
</evidence>
<dbReference type="InterPro" id="IPR002401">
    <property type="entry name" value="Cyt_P450_E_grp-I"/>
</dbReference>
<dbReference type="EMBL" id="JAGMVJ010000015">
    <property type="protein sequence ID" value="KAH7080753.1"/>
    <property type="molecule type" value="Genomic_DNA"/>
</dbReference>
<dbReference type="InterPro" id="IPR036396">
    <property type="entry name" value="Cyt_P450_sf"/>
</dbReference>
<dbReference type="GO" id="GO:0016020">
    <property type="term" value="C:membrane"/>
    <property type="evidence" value="ECO:0007669"/>
    <property type="project" value="UniProtKB-SubCell"/>
</dbReference>
<evidence type="ECO:0000313" key="15">
    <source>
        <dbReference type="EMBL" id="KAH7080753.1"/>
    </source>
</evidence>
<dbReference type="PANTHER" id="PTHR24305">
    <property type="entry name" value="CYTOCHROME P450"/>
    <property type="match status" value="1"/>
</dbReference>
<keyword evidence="11 14" id="KW-0472">Membrane</keyword>
<keyword evidence="4 12" id="KW-0349">Heme</keyword>
<dbReference type="GO" id="GO:0005506">
    <property type="term" value="F:iron ion binding"/>
    <property type="evidence" value="ECO:0007669"/>
    <property type="project" value="InterPro"/>
</dbReference>
<dbReference type="GO" id="GO:0016705">
    <property type="term" value="F:oxidoreductase activity, acting on paired donors, with incorporation or reduction of molecular oxygen"/>
    <property type="evidence" value="ECO:0007669"/>
    <property type="project" value="InterPro"/>
</dbReference>
<dbReference type="InterPro" id="IPR050121">
    <property type="entry name" value="Cytochrome_P450_monoxygenase"/>
</dbReference>
<evidence type="ECO:0000256" key="3">
    <source>
        <dbReference type="ARBA" id="ARBA00010617"/>
    </source>
</evidence>
<evidence type="ECO:0000256" key="13">
    <source>
        <dbReference type="RuleBase" id="RU000461"/>
    </source>
</evidence>
<evidence type="ECO:0000256" key="1">
    <source>
        <dbReference type="ARBA" id="ARBA00001971"/>
    </source>
</evidence>
<comment type="cofactor">
    <cofactor evidence="1 12">
        <name>heme</name>
        <dbReference type="ChEBI" id="CHEBI:30413"/>
    </cofactor>
</comment>
<sequence>MAFLIGSSSTSTFQLFTPVGIALSAGLLVVLLIGHFLYTNIRNIFFHPLKKIPGPKLAAGSGIPYSLHMRNGTMVDWLKQLHDTYGEAVRVAPNEVSFISGETAWADIYGFRTGKHKNTGPYLKDQAWFPQPINGSTSMISADEANHSRMRRNMSHAFSDKALREQEPLVQQYVDLLVHRLGELAAENKQVDIMQWYNYTTFDVICDLTFGEPLYCLRDSKEHIWVKLVYANLATFGILSTRVKYPIFAYWDRLKLAFTNTKNIMATRMAFFNRVHDKVAARLEKGTDRHDFFSYITKNQEVEGKALTQKEMDTNAILFLSAGSETTATLLSGVTYLVLANPATYAKLTHEIRAAFTSVNQITADSVSKLEYMLACLQEGLRMYPPVPTGFARIVPGQGDNISGHYIPGGTSVYISQHAMNHSSRYFHEPEKFAPERWLGDAEYAQDKRDIVQAFSYGPRNCLGKNLAFVEMRLILAKILFTFDLELVDKKTDWMRGQKLFTLWNKPPLMVNLKPVKR</sequence>
<evidence type="ECO:0000313" key="16">
    <source>
        <dbReference type="Proteomes" id="UP000813461"/>
    </source>
</evidence>
<feature type="transmembrane region" description="Helical" evidence="14">
    <location>
        <begin position="20"/>
        <end position="41"/>
    </location>
</feature>
<dbReference type="PRINTS" id="PR00385">
    <property type="entry name" value="P450"/>
</dbReference>
<protein>
    <submittedName>
        <fullName evidence="15">Cytochrome P450 monooxygenase-like protein</fullName>
    </submittedName>
</protein>
<comment type="similarity">
    <text evidence="3 13">Belongs to the cytochrome P450 family.</text>
</comment>
<evidence type="ECO:0000256" key="7">
    <source>
        <dbReference type="ARBA" id="ARBA00022989"/>
    </source>
</evidence>
<dbReference type="PROSITE" id="PS00086">
    <property type="entry name" value="CYTOCHROME_P450"/>
    <property type="match status" value="1"/>
</dbReference>
<evidence type="ECO:0000256" key="12">
    <source>
        <dbReference type="PIRSR" id="PIRSR602401-1"/>
    </source>
</evidence>